<gene>
    <name evidence="2" type="ORF">FALBO_10022</name>
</gene>
<dbReference type="EMBL" id="JAADYS010001415">
    <property type="protein sequence ID" value="KAF4463159.1"/>
    <property type="molecule type" value="Genomic_DNA"/>
</dbReference>
<dbReference type="InterPro" id="IPR016197">
    <property type="entry name" value="Chromo-like_dom_sf"/>
</dbReference>
<evidence type="ECO:0000256" key="1">
    <source>
        <dbReference type="ARBA" id="ARBA00011353"/>
    </source>
</evidence>
<evidence type="ECO:0000313" key="2">
    <source>
        <dbReference type="EMBL" id="KAF4463159.1"/>
    </source>
</evidence>
<accession>A0A8H4L8B4</accession>
<evidence type="ECO:0000313" key="3">
    <source>
        <dbReference type="Proteomes" id="UP000554235"/>
    </source>
</evidence>
<comment type="caution">
    <text evidence="2">The sequence shown here is derived from an EMBL/GenBank/DDBJ whole genome shotgun (WGS) entry which is preliminary data.</text>
</comment>
<dbReference type="AlphaFoldDB" id="A0A8H4L8B4"/>
<dbReference type="Proteomes" id="UP000554235">
    <property type="component" value="Unassembled WGS sequence"/>
</dbReference>
<comment type="subunit">
    <text evidence="1">Component of the NuA4 histone acetyltransferase complex.</text>
</comment>
<protein>
    <recommendedName>
        <fullName evidence="4">Chromo domain-containing protein</fullName>
    </recommendedName>
</protein>
<reference evidence="2 3" key="1">
    <citation type="submission" date="2020-01" db="EMBL/GenBank/DDBJ databases">
        <title>Identification and distribution of gene clusters putatively required for synthesis of sphingolipid metabolism inhibitors in phylogenetically diverse species of the filamentous fungus Fusarium.</title>
        <authorList>
            <person name="Kim H.-S."/>
            <person name="Busman M."/>
            <person name="Brown D.W."/>
            <person name="Divon H."/>
            <person name="Uhlig S."/>
            <person name="Proctor R.H."/>
        </authorList>
    </citation>
    <scope>NUCLEOTIDE SEQUENCE [LARGE SCALE GENOMIC DNA]</scope>
    <source>
        <strain evidence="2 3">NRRL 20459</strain>
    </source>
</reference>
<name>A0A8H4L8B4_9HYPO</name>
<organism evidence="2 3">
    <name type="scientific">Fusarium albosuccineum</name>
    <dbReference type="NCBI Taxonomy" id="1237068"/>
    <lineage>
        <taxon>Eukaryota</taxon>
        <taxon>Fungi</taxon>
        <taxon>Dikarya</taxon>
        <taxon>Ascomycota</taxon>
        <taxon>Pezizomycotina</taxon>
        <taxon>Sordariomycetes</taxon>
        <taxon>Hypocreomycetidae</taxon>
        <taxon>Hypocreales</taxon>
        <taxon>Nectriaceae</taxon>
        <taxon>Fusarium</taxon>
        <taxon>Fusarium decemcellulare species complex</taxon>
    </lineage>
</organism>
<dbReference type="SUPFAM" id="SSF54160">
    <property type="entry name" value="Chromo domain-like"/>
    <property type="match status" value="1"/>
</dbReference>
<keyword evidence="3" id="KW-1185">Reference proteome</keyword>
<sequence>MGAPVHPRFLEIGTSIEAPWSAHVVITEVLVTFDVDGWSFYGVKAETRGGETWDWPRKEYLLWIFNNGTGFRMWQNPSQPSGFSSQEPESEFERIVGHYDSSDGDCFLAVKWKDRPCPTWEPEPDTAYYAIAVTNYFLREVGSLDEARNDFDPQALVDRV</sequence>
<evidence type="ECO:0008006" key="4">
    <source>
        <dbReference type="Google" id="ProtNLM"/>
    </source>
</evidence>
<dbReference type="OrthoDB" id="5235533at2759"/>
<proteinExistence type="predicted"/>